<dbReference type="RefSeq" id="WP_311499198.1">
    <property type="nucleotide sequence ID" value="NZ_JAVRHN010000003.1"/>
</dbReference>
<name>A0ABU3DPY9_9FLAO</name>
<evidence type="ECO:0000313" key="1">
    <source>
        <dbReference type="EMBL" id="MDT0685789.1"/>
    </source>
</evidence>
<dbReference type="EMBL" id="JAVRHN010000003">
    <property type="protein sequence ID" value="MDT0685789.1"/>
    <property type="molecule type" value="Genomic_DNA"/>
</dbReference>
<dbReference type="Proteomes" id="UP001253848">
    <property type="component" value="Unassembled WGS sequence"/>
</dbReference>
<dbReference type="InterPro" id="IPR002763">
    <property type="entry name" value="DUF72"/>
</dbReference>
<dbReference type="Pfam" id="PF01904">
    <property type="entry name" value="DUF72"/>
    <property type="match status" value="1"/>
</dbReference>
<keyword evidence="2" id="KW-1185">Reference proteome</keyword>
<protein>
    <submittedName>
        <fullName evidence="1">DUF72 domain-containing protein</fullName>
    </submittedName>
</protein>
<accession>A0ABU3DPY9</accession>
<comment type="caution">
    <text evidence="1">The sequence shown here is derived from an EMBL/GenBank/DDBJ whole genome shotgun (WGS) entry which is preliminary data.</text>
</comment>
<organism evidence="1 2">
    <name type="scientific">Autumnicola psychrophila</name>
    <dbReference type="NCBI Taxonomy" id="3075592"/>
    <lineage>
        <taxon>Bacteria</taxon>
        <taxon>Pseudomonadati</taxon>
        <taxon>Bacteroidota</taxon>
        <taxon>Flavobacteriia</taxon>
        <taxon>Flavobacteriales</taxon>
        <taxon>Flavobacteriaceae</taxon>
        <taxon>Autumnicola</taxon>
    </lineage>
</organism>
<sequence length="290" mass="34435">MKFGKVDDPGKVNFALPETHLQTEKILSKKGSRNFEDVRVGCAKWNKTDLKKFYPRGTKDELAYYSTQFNSIELNASFYRMFPEAQFEKWEEKAEEGFKFFPKIPRIISHIKRLNNCEELVDDVITNMLPLKDKLGMVFLQMPDNFQPKFMDRLEPFFKHWPKEVPLAAEFRHSDWHNDKVVAKELHELLINYNISNIITDSAGRRDLLHMRLTTDTAFIRYNGANHETDYSRLDDWLERLEEWYKLGLKNVYFFVHQNMELASPLLSAYFIERFNEKFGTELKIPNTLN</sequence>
<dbReference type="PANTHER" id="PTHR30348">
    <property type="entry name" value="UNCHARACTERIZED PROTEIN YECE"/>
    <property type="match status" value="1"/>
</dbReference>
<dbReference type="PANTHER" id="PTHR30348:SF9">
    <property type="entry name" value="UPF0759 PROTEIN YECE"/>
    <property type="match status" value="1"/>
</dbReference>
<dbReference type="SUPFAM" id="SSF117396">
    <property type="entry name" value="TM1631-like"/>
    <property type="match status" value="1"/>
</dbReference>
<gene>
    <name evidence="1" type="ORF">RM541_05405</name>
</gene>
<proteinExistence type="predicted"/>
<reference evidence="1 2" key="1">
    <citation type="submission" date="2023-09" db="EMBL/GenBank/DDBJ databases">
        <authorList>
            <person name="Rey-Velasco X."/>
        </authorList>
    </citation>
    <scope>NUCLEOTIDE SEQUENCE [LARGE SCALE GENOMIC DNA]</scope>
    <source>
        <strain evidence="1 2">F225</strain>
    </source>
</reference>
<evidence type="ECO:0000313" key="2">
    <source>
        <dbReference type="Proteomes" id="UP001253848"/>
    </source>
</evidence>
<dbReference type="Gene3D" id="3.20.20.410">
    <property type="entry name" value="Protein of unknown function UPF0759"/>
    <property type="match status" value="1"/>
</dbReference>
<dbReference type="InterPro" id="IPR036520">
    <property type="entry name" value="UPF0759_sf"/>
</dbReference>